<dbReference type="PANTHER" id="PTHR36617">
    <property type="entry name" value="PROTEIN, PUTATIVE-RELATED"/>
    <property type="match status" value="1"/>
</dbReference>
<dbReference type="AlphaFoldDB" id="A0A392MXV7"/>
<reference evidence="2 3" key="1">
    <citation type="journal article" date="2018" name="Front. Plant Sci.">
        <title>Red Clover (Trifolium pratense) and Zigzag Clover (T. medium) - A Picture of Genomic Similarities and Differences.</title>
        <authorList>
            <person name="Dluhosova J."/>
            <person name="Istvanek J."/>
            <person name="Nedelnik J."/>
            <person name="Repkova J."/>
        </authorList>
    </citation>
    <scope>NUCLEOTIDE SEQUENCE [LARGE SCALE GENOMIC DNA]</scope>
    <source>
        <strain evidence="3">cv. 10/8</strain>
        <tissue evidence="2">Leaf</tissue>
    </source>
</reference>
<sequence>MNLSLLSKWRRRLLQNHDTGLWKEVLVAKYGIHIVHEVVWSNFVSPAYASLWWKDIRDLEMDKWLGDSPLSVQFPRLYSLSLHKFATVMEMKVASFGNIREWNLRWRRNLFQWEEEEVSHLVVLLDNVVLSIEEDSWRWVLDPEGCFSVKSSFVMFSREMVEGINLSFLETSIFRKIWKSPAPSKVVVFSWQLLHNRDPTKDNLISRGVIQQGIGCNCVWCGEVQESANHLSLHCKVVLGV</sequence>
<gene>
    <name evidence="2" type="ORF">A2U01_0013325</name>
</gene>
<dbReference type="InterPro" id="IPR026960">
    <property type="entry name" value="RVT-Znf"/>
</dbReference>
<feature type="domain" description="Reverse transcriptase zinc-binding" evidence="1">
    <location>
        <begin position="147"/>
        <end position="238"/>
    </location>
</feature>
<keyword evidence="2" id="KW-0808">Transferase</keyword>
<dbReference type="Pfam" id="PF13966">
    <property type="entry name" value="zf-RVT"/>
    <property type="match status" value="1"/>
</dbReference>
<accession>A0A392MXV7</accession>
<proteinExistence type="predicted"/>
<name>A0A392MXV7_9FABA</name>
<organism evidence="2 3">
    <name type="scientific">Trifolium medium</name>
    <dbReference type="NCBI Taxonomy" id="97028"/>
    <lineage>
        <taxon>Eukaryota</taxon>
        <taxon>Viridiplantae</taxon>
        <taxon>Streptophyta</taxon>
        <taxon>Embryophyta</taxon>
        <taxon>Tracheophyta</taxon>
        <taxon>Spermatophyta</taxon>
        <taxon>Magnoliopsida</taxon>
        <taxon>eudicotyledons</taxon>
        <taxon>Gunneridae</taxon>
        <taxon>Pentapetalae</taxon>
        <taxon>rosids</taxon>
        <taxon>fabids</taxon>
        <taxon>Fabales</taxon>
        <taxon>Fabaceae</taxon>
        <taxon>Papilionoideae</taxon>
        <taxon>50 kb inversion clade</taxon>
        <taxon>NPAAA clade</taxon>
        <taxon>Hologalegina</taxon>
        <taxon>IRL clade</taxon>
        <taxon>Trifolieae</taxon>
        <taxon>Trifolium</taxon>
    </lineage>
</organism>
<comment type="caution">
    <text evidence="2">The sequence shown here is derived from an EMBL/GenBank/DDBJ whole genome shotgun (WGS) entry which is preliminary data.</text>
</comment>
<feature type="non-terminal residue" evidence="2">
    <location>
        <position position="241"/>
    </location>
</feature>
<keyword evidence="2" id="KW-0548">Nucleotidyltransferase</keyword>
<evidence type="ECO:0000259" key="1">
    <source>
        <dbReference type="Pfam" id="PF13966"/>
    </source>
</evidence>
<keyword evidence="2" id="KW-0695">RNA-directed DNA polymerase</keyword>
<keyword evidence="3" id="KW-1185">Reference proteome</keyword>
<dbReference type="EMBL" id="LXQA010022585">
    <property type="protein sequence ID" value="MCH92386.1"/>
    <property type="molecule type" value="Genomic_DNA"/>
</dbReference>
<dbReference type="Proteomes" id="UP000265520">
    <property type="component" value="Unassembled WGS sequence"/>
</dbReference>
<evidence type="ECO:0000313" key="3">
    <source>
        <dbReference type="Proteomes" id="UP000265520"/>
    </source>
</evidence>
<protein>
    <submittedName>
        <fullName evidence="2">Putative non-LTR retroelement reverse transcriptase</fullName>
    </submittedName>
</protein>
<evidence type="ECO:0000313" key="2">
    <source>
        <dbReference type="EMBL" id="MCH92386.1"/>
    </source>
</evidence>
<dbReference type="PANTHER" id="PTHR36617:SF15">
    <property type="entry name" value="REVERSE TRANSCRIPTASE ZINC-BINDING DOMAIN-CONTAINING PROTEIN"/>
    <property type="match status" value="1"/>
</dbReference>
<dbReference type="GO" id="GO:0003964">
    <property type="term" value="F:RNA-directed DNA polymerase activity"/>
    <property type="evidence" value="ECO:0007669"/>
    <property type="project" value="UniProtKB-KW"/>
</dbReference>